<accession>A0A975B920</accession>
<name>A0A975B920_9BACT</name>
<dbReference type="AlphaFoldDB" id="A0A975B920"/>
<organism evidence="1 2">
    <name type="scientific">Desulfonema limicola</name>
    <dbReference type="NCBI Taxonomy" id="45656"/>
    <lineage>
        <taxon>Bacteria</taxon>
        <taxon>Pseudomonadati</taxon>
        <taxon>Thermodesulfobacteriota</taxon>
        <taxon>Desulfobacteria</taxon>
        <taxon>Desulfobacterales</taxon>
        <taxon>Desulfococcaceae</taxon>
        <taxon>Desulfonema</taxon>
    </lineage>
</organism>
<reference evidence="1" key="1">
    <citation type="journal article" date="2021" name="Microb. Physiol.">
        <title>Proteogenomic Insights into the Physiology of Marine, Sulfate-Reducing, Filamentous Desulfonema limicola and Desulfonema magnum.</title>
        <authorList>
            <person name="Schnaars V."/>
            <person name="Wohlbrand L."/>
            <person name="Scheve S."/>
            <person name="Hinrichs C."/>
            <person name="Reinhardt R."/>
            <person name="Rabus R."/>
        </authorList>
    </citation>
    <scope>NUCLEOTIDE SEQUENCE</scope>
    <source>
        <strain evidence="1">5ac10</strain>
    </source>
</reference>
<sequence>MQGKNPETIPGPAARSRKAGAKVPVWYFFESGWSGLFQDIQDRGNFF</sequence>
<proteinExistence type="predicted"/>
<evidence type="ECO:0000313" key="1">
    <source>
        <dbReference type="EMBL" id="QTA80916.1"/>
    </source>
</evidence>
<keyword evidence="2" id="KW-1185">Reference proteome</keyword>
<gene>
    <name evidence="1" type="ORF">dnl_32330</name>
</gene>
<dbReference type="Proteomes" id="UP000663720">
    <property type="component" value="Chromosome"/>
</dbReference>
<protein>
    <submittedName>
        <fullName evidence="1">Uncharacterized protein</fullName>
    </submittedName>
</protein>
<evidence type="ECO:0000313" key="2">
    <source>
        <dbReference type="Proteomes" id="UP000663720"/>
    </source>
</evidence>
<dbReference type="EMBL" id="CP061799">
    <property type="protein sequence ID" value="QTA80916.1"/>
    <property type="molecule type" value="Genomic_DNA"/>
</dbReference>
<dbReference type="KEGG" id="dli:dnl_32330"/>